<sequence>MPRHQPVDRPTHQGEFVLRTQWDGKTTISNFLQAPGHSDFRQCRVQPVNPERELIVYNHTFLEQNFQASSQPGVFTLNEGNIEAENALLAAEAELSKLAKERMSLVDAGMELATEQGRADEKHWDELWAQKKLYDGEALKYCFVGYNTREKLAEKINSVKLVPVVDTLEGLATEAQELLAADGEEIASIPAFTFQPGEIEKDPLLQEAIVGSQDSYLAALINELGNSDWIRQALGFVDQQDSRCPYCQQPLPPDFYAELGRVFDQTYSKRVKQLTALKARYEAGVAHIQDQSSRKAYQLPDYQPHLAALQVTFQKNIQLLAGKITNPSTSISLASTADIVAKLNSIVQVEQEKIDAFNLKVRNRKVYLEKIKTRFWDCFRAACDGMIVAAKKAEKANLVKRDEKREAIEDIKKKAQIQKDIIARSRAQITNIDQAIESINNSLNMLGLKGFEVVREESELPRYRLVRPSRQDGVFKTLSEGEKTLISFLYFLEVCNGELDTKSGKLKTNRVIVMDDPISSLSHNYVYDIASLIYRRVLNPKDRFKQVFILTHNLFFFHEMLKHLKKADEFSLFRITKAQYSGFVPMKASDVQNDYQSFWQTIKDAQEGRTWRQSSRT</sequence>
<name>A0AAU7BHA9_9PSED</name>
<dbReference type="InterPro" id="IPR027417">
    <property type="entry name" value="P-loop_NTPase"/>
</dbReference>
<dbReference type="Pfam" id="PF13166">
    <property type="entry name" value="AAA_13"/>
    <property type="match status" value="1"/>
</dbReference>
<dbReference type="InterPro" id="IPR002016">
    <property type="entry name" value="Haem_peroxidase"/>
</dbReference>
<reference evidence="2" key="1">
    <citation type="journal article" date="2019" name="Microbiol. Resour. Announc.">
        <title>Draft Genome Sequences of Five Environmental Bacterial Isolates That Degrade Polyethylene Terephthalate Plastic.</title>
        <authorList>
            <person name="Leon-Zayas R."/>
            <person name="Roberts C."/>
            <person name="Vague M."/>
            <person name="Mellies J.L."/>
        </authorList>
    </citation>
    <scope>NUCLEOTIDE SEQUENCE</scope>
    <source>
        <strain evidence="2">13.2</strain>
    </source>
</reference>
<protein>
    <submittedName>
        <fullName evidence="2">AAA family ATPase</fullName>
    </submittedName>
</protein>
<reference evidence="2" key="2">
    <citation type="submission" date="2024-05" db="EMBL/GenBank/DDBJ databases">
        <authorList>
            <person name="Mellies J."/>
            <person name="Newton I."/>
        </authorList>
    </citation>
    <scope>NUCLEOTIDE SEQUENCE</scope>
    <source>
        <strain evidence="2">13.2</strain>
    </source>
</reference>
<dbReference type="GO" id="GO:0006979">
    <property type="term" value="P:response to oxidative stress"/>
    <property type="evidence" value="ECO:0007669"/>
    <property type="project" value="InterPro"/>
</dbReference>
<dbReference type="PROSITE" id="PS50873">
    <property type="entry name" value="PEROXIDASE_4"/>
    <property type="match status" value="1"/>
</dbReference>
<dbReference type="GO" id="GO:0020037">
    <property type="term" value="F:heme binding"/>
    <property type="evidence" value="ECO:0007669"/>
    <property type="project" value="InterPro"/>
</dbReference>
<dbReference type="InterPro" id="IPR026866">
    <property type="entry name" value="CR006_AAA"/>
</dbReference>
<evidence type="ECO:0000313" key="2">
    <source>
        <dbReference type="EMBL" id="XBG31937.1"/>
    </source>
</evidence>
<feature type="domain" description="Plant heme peroxidase family profile" evidence="1">
    <location>
        <begin position="371"/>
        <end position="539"/>
    </location>
</feature>
<gene>
    <name evidence="2" type="ORF">ABH853_00670</name>
</gene>
<dbReference type="AlphaFoldDB" id="A0AAU7BHA9"/>
<dbReference type="SUPFAM" id="SSF75712">
    <property type="entry name" value="Rad50 coiled-coil Zn hook"/>
    <property type="match status" value="1"/>
</dbReference>
<dbReference type="Gene3D" id="3.40.50.300">
    <property type="entry name" value="P-loop containing nucleotide triphosphate hydrolases"/>
    <property type="match status" value="1"/>
</dbReference>
<dbReference type="EMBL" id="CP157179">
    <property type="protein sequence ID" value="XBG31937.1"/>
    <property type="molecule type" value="Genomic_DNA"/>
</dbReference>
<evidence type="ECO:0000259" key="1">
    <source>
        <dbReference type="PROSITE" id="PS50873"/>
    </source>
</evidence>
<organism evidence="2">
    <name type="scientific">Pseudomonas sp. 13.2</name>
    <dbReference type="NCBI Taxonomy" id="3144665"/>
    <lineage>
        <taxon>Bacteria</taxon>
        <taxon>Pseudomonadati</taxon>
        <taxon>Pseudomonadota</taxon>
        <taxon>Gammaproteobacteria</taxon>
        <taxon>Pseudomonadales</taxon>
        <taxon>Pseudomonadaceae</taxon>
        <taxon>Pseudomonas</taxon>
    </lineage>
</organism>
<dbReference type="SUPFAM" id="SSF52540">
    <property type="entry name" value="P-loop containing nucleoside triphosphate hydrolases"/>
    <property type="match status" value="1"/>
</dbReference>
<accession>A0AAU7BHA9</accession>
<dbReference type="GO" id="GO:0004601">
    <property type="term" value="F:peroxidase activity"/>
    <property type="evidence" value="ECO:0007669"/>
    <property type="project" value="InterPro"/>
</dbReference>
<proteinExistence type="predicted"/>